<dbReference type="GO" id="GO:0005886">
    <property type="term" value="C:plasma membrane"/>
    <property type="evidence" value="ECO:0007669"/>
    <property type="project" value="UniProtKB-SubCell"/>
</dbReference>
<keyword evidence="5" id="KW-0762">Sugar transport</keyword>
<name>A0A1I2G546_9BACT</name>
<organism evidence="12 13">
    <name type="scientific">Sunxiuqinia elliptica</name>
    <dbReference type="NCBI Taxonomy" id="655355"/>
    <lineage>
        <taxon>Bacteria</taxon>
        <taxon>Pseudomonadati</taxon>
        <taxon>Bacteroidota</taxon>
        <taxon>Bacteroidia</taxon>
        <taxon>Marinilabiliales</taxon>
        <taxon>Prolixibacteraceae</taxon>
        <taxon>Sunxiuqinia</taxon>
    </lineage>
</organism>
<dbReference type="CDD" id="cd17359">
    <property type="entry name" value="MFS_XylE_like"/>
    <property type="match status" value="1"/>
</dbReference>
<dbReference type="InterPro" id="IPR047984">
    <property type="entry name" value="XylE-like"/>
</dbReference>
<evidence type="ECO:0000259" key="11">
    <source>
        <dbReference type="PROSITE" id="PS50850"/>
    </source>
</evidence>
<evidence type="ECO:0000256" key="6">
    <source>
        <dbReference type="ARBA" id="ARBA00022692"/>
    </source>
</evidence>
<comment type="similarity">
    <text evidence="2 9">Belongs to the major facilitator superfamily. Sugar transporter (TC 2.A.1.1) family.</text>
</comment>
<dbReference type="PRINTS" id="PR00171">
    <property type="entry name" value="SUGRTRNSPORT"/>
</dbReference>
<dbReference type="InterPro" id="IPR003663">
    <property type="entry name" value="Sugar/inositol_transpt"/>
</dbReference>
<dbReference type="PANTHER" id="PTHR48020">
    <property type="entry name" value="PROTON MYO-INOSITOL COTRANSPORTER"/>
    <property type="match status" value="1"/>
</dbReference>
<dbReference type="InterPro" id="IPR036259">
    <property type="entry name" value="MFS_trans_sf"/>
</dbReference>
<dbReference type="STRING" id="655355.SAMN05216283_102725"/>
<feature type="transmembrane region" description="Helical" evidence="10">
    <location>
        <begin position="328"/>
        <end position="349"/>
    </location>
</feature>
<feature type="transmembrane region" description="Helical" evidence="10">
    <location>
        <begin position="46"/>
        <end position="66"/>
    </location>
</feature>
<feature type="transmembrane region" description="Helical" evidence="10">
    <location>
        <begin position="182"/>
        <end position="201"/>
    </location>
</feature>
<evidence type="ECO:0000256" key="5">
    <source>
        <dbReference type="ARBA" id="ARBA00022597"/>
    </source>
</evidence>
<keyword evidence="4" id="KW-1003">Cell membrane</keyword>
<dbReference type="InterPro" id="IPR020846">
    <property type="entry name" value="MFS_dom"/>
</dbReference>
<feature type="transmembrane region" description="Helical" evidence="10">
    <location>
        <begin position="135"/>
        <end position="157"/>
    </location>
</feature>
<dbReference type="InterPro" id="IPR005828">
    <property type="entry name" value="MFS_sugar_transport-like"/>
</dbReference>
<keyword evidence="3 9" id="KW-0813">Transport</keyword>
<dbReference type="PROSITE" id="PS00217">
    <property type="entry name" value="SUGAR_TRANSPORT_2"/>
    <property type="match status" value="1"/>
</dbReference>
<evidence type="ECO:0000256" key="9">
    <source>
        <dbReference type="RuleBase" id="RU003346"/>
    </source>
</evidence>
<dbReference type="Pfam" id="PF00083">
    <property type="entry name" value="Sugar_tr"/>
    <property type="match status" value="1"/>
</dbReference>
<keyword evidence="8 10" id="KW-0472">Membrane</keyword>
<dbReference type="GO" id="GO:0022857">
    <property type="term" value="F:transmembrane transporter activity"/>
    <property type="evidence" value="ECO:0007669"/>
    <property type="project" value="InterPro"/>
</dbReference>
<dbReference type="PROSITE" id="PS50850">
    <property type="entry name" value="MFS"/>
    <property type="match status" value="1"/>
</dbReference>
<feature type="transmembrane region" description="Helical" evidence="10">
    <location>
        <begin position="355"/>
        <end position="379"/>
    </location>
</feature>
<evidence type="ECO:0000256" key="4">
    <source>
        <dbReference type="ARBA" id="ARBA00022475"/>
    </source>
</evidence>
<evidence type="ECO:0000256" key="7">
    <source>
        <dbReference type="ARBA" id="ARBA00022989"/>
    </source>
</evidence>
<feature type="transmembrane region" description="Helical" evidence="10">
    <location>
        <begin position="261"/>
        <end position="283"/>
    </location>
</feature>
<reference evidence="12 13" key="1">
    <citation type="submission" date="2016-10" db="EMBL/GenBank/DDBJ databases">
        <authorList>
            <person name="de Groot N.N."/>
        </authorList>
    </citation>
    <scope>NUCLEOTIDE SEQUENCE [LARGE SCALE GENOMIC DNA]</scope>
    <source>
        <strain evidence="12 13">CGMCC 1.9156</strain>
    </source>
</reference>
<feature type="transmembrane region" description="Helical" evidence="10">
    <location>
        <begin position="416"/>
        <end position="438"/>
    </location>
</feature>
<dbReference type="NCBIfam" id="TIGR00879">
    <property type="entry name" value="SP"/>
    <property type="match status" value="1"/>
</dbReference>
<proteinExistence type="inferred from homology"/>
<feature type="transmembrane region" description="Helical" evidence="10">
    <location>
        <begin position="298"/>
        <end position="316"/>
    </location>
</feature>
<feature type="transmembrane region" description="Helical" evidence="10">
    <location>
        <begin position="78"/>
        <end position="96"/>
    </location>
</feature>
<evidence type="ECO:0000313" key="12">
    <source>
        <dbReference type="EMBL" id="SFF11751.1"/>
    </source>
</evidence>
<dbReference type="Gene3D" id="1.20.1250.20">
    <property type="entry name" value="MFS general substrate transporter like domains"/>
    <property type="match status" value="2"/>
</dbReference>
<evidence type="ECO:0000256" key="1">
    <source>
        <dbReference type="ARBA" id="ARBA00004651"/>
    </source>
</evidence>
<keyword evidence="6 10" id="KW-0812">Transmembrane</keyword>
<dbReference type="RefSeq" id="WP_093919352.1">
    <property type="nucleotide sequence ID" value="NZ_FONW01000002.1"/>
</dbReference>
<accession>A0A1I2G546</accession>
<keyword evidence="7 10" id="KW-1133">Transmembrane helix</keyword>
<keyword evidence="13" id="KW-1185">Reference proteome</keyword>
<feature type="transmembrane region" description="Helical" evidence="10">
    <location>
        <begin position="102"/>
        <end position="123"/>
    </location>
</feature>
<dbReference type="AlphaFoldDB" id="A0A1I2G546"/>
<feature type="domain" description="Major facilitator superfamily (MFS) profile" evidence="11">
    <location>
        <begin position="9"/>
        <end position="445"/>
    </location>
</feature>
<feature type="transmembrane region" description="Helical" evidence="10">
    <location>
        <begin position="391"/>
        <end position="410"/>
    </location>
</feature>
<dbReference type="SUPFAM" id="SSF103473">
    <property type="entry name" value="MFS general substrate transporter"/>
    <property type="match status" value="1"/>
</dbReference>
<protein>
    <submittedName>
        <fullName evidence="12">MFS transporter, sugar porter (SP) family</fullName>
    </submittedName>
</protein>
<dbReference type="PANTHER" id="PTHR48020:SF12">
    <property type="entry name" value="PROTON MYO-INOSITOL COTRANSPORTER"/>
    <property type="match status" value="1"/>
</dbReference>
<evidence type="ECO:0000256" key="10">
    <source>
        <dbReference type="SAM" id="Phobius"/>
    </source>
</evidence>
<evidence type="ECO:0000256" key="3">
    <source>
        <dbReference type="ARBA" id="ARBA00022448"/>
    </source>
</evidence>
<feature type="transmembrane region" description="Helical" evidence="10">
    <location>
        <begin position="5"/>
        <end position="26"/>
    </location>
</feature>
<comment type="subcellular location">
    <subcellularLocation>
        <location evidence="1">Cell membrane</location>
        <topology evidence="1">Multi-pass membrane protein</topology>
    </subcellularLocation>
</comment>
<dbReference type="PROSITE" id="PS00216">
    <property type="entry name" value="SUGAR_TRANSPORT_1"/>
    <property type="match status" value="2"/>
</dbReference>
<evidence type="ECO:0000313" key="13">
    <source>
        <dbReference type="Proteomes" id="UP000198964"/>
    </source>
</evidence>
<sequence>MNRKFIFGITLISALGGLLFGYDWVVIGGAKPFYERFFDIVNSPNLQGWAMSSALIGCLFGALSSGFISDRFGRKPSLICAAALFTISALGTGYVSQFTPFIIFRLIGGLGIGLASAISPVYIAEIAPAATRGRLVSVNQLTIVIGILLAQIVNLLIADKVDPGASDQAILNSWNGQWGWRWMFWAELAPALLFFILAFFIPESPRFLLKKGDNTEARKILSRIGGADYAQQEEANINESFTEHSSRINWSKLRSKKIRPILIIGIVLAAFQQWCGINVIFNYAEEVFTSAGYSLNDMLFNIVITGTVNLIFTLLAMRVVDSWGRRKLLLTGSLGLAVIYLTMGICFFFELKGLAILSLVLLAIATYAMTLAPVTWVVLSEIFPNSIRGAAMAIATMSLWIASFVLTYTFPILNKWLNASGTFWLYAFICITGFLFILKKLPETKGKSLEEIEKLETER</sequence>
<evidence type="ECO:0000256" key="2">
    <source>
        <dbReference type="ARBA" id="ARBA00010992"/>
    </source>
</evidence>
<dbReference type="FunFam" id="1.20.1250.20:FF:000122">
    <property type="entry name" value="D-xylose transporter XylE"/>
    <property type="match status" value="1"/>
</dbReference>
<gene>
    <name evidence="12" type="ORF">SAMN05216283_102725</name>
</gene>
<evidence type="ECO:0000256" key="8">
    <source>
        <dbReference type="ARBA" id="ARBA00023136"/>
    </source>
</evidence>
<dbReference type="EMBL" id="FONW01000002">
    <property type="protein sequence ID" value="SFF11751.1"/>
    <property type="molecule type" value="Genomic_DNA"/>
</dbReference>
<dbReference type="Proteomes" id="UP000198964">
    <property type="component" value="Unassembled WGS sequence"/>
</dbReference>
<dbReference type="InterPro" id="IPR005829">
    <property type="entry name" value="Sugar_transporter_CS"/>
</dbReference>
<dbReference type="InterPro" id="IPR050814">
    <property type="entry name" value="Myo-inositol_Transporter"/>
</dbReference>